<protein>
    <recommendedName>
        <fullName evidence="4">Tfp pilus assembly protein PilO</fullName>
    </recommendedName>
</protein>
<feature type="transmembrane region" description="Helical" evidence="1">
    <location>
        <begin position="6"/>
        <end position="27"/>
    </location>
</feature>
<accession>A0A0Y0MC36</accession>
<reference evidence="2 3" key="1">
    <citation type="journal article" date="2016" name="J. Biotechnol.">
        <title>First complete genome sequence of a species in the genus Microterricola, an extremophilic cold active enzyme producing bacterial strain ERGS5:02 isolated from Sikkim Himalaya.</title>
        <authorList>
            <person name="Himanshu"/>
            <person name="Swarnkar M.K."/>
            <person name="Singh D."/>
            <person name="Kumar R."/>
        </authorList>
    </citation>
    <scope>NUCLEOTIDE SEQUENCE [LARGE SCALE GENOMIC DNA]</scope>
    <source>
        <strain evidence="2 3">ERGS5:02</strain>
    </source>
</reference>
<dbReference type="GO" id="GO:0043107">
    <property type="term" value="P:type IV pilus-dependent motility"/>
    <property type="evidence" value="ECO:0007669"/>
    <property type="project" value="InterPro"/>
</dbReference>
<evidence type="ECO:0008006" key="4">
    <source>
        <dbReference type="Google" id="ProtNLM"/>
    </source>
</evidence>
<name>A0A0Y0MC36_9MICO</name>
<organism evidence="2 3">
    <name type="scientific">Microterricola viridarii</name>
    <dbReference type="NCBI Taxonomy" id="412690"/>
    <lineage>
        <taxon>Bacteria</taxon>
        <taxon>Bacillati</taxon>
        <taxon>Actinomycetota</taxon>
        <taxon>Actinomycetes</taxon>
        <taxon>Micrococcales</taxon>
        <taxon>Microbacteriaceae</taxon>
        <taxon>Microterricola</taxon>
    </lineage>
</organism>
<dbReference type="KEGG" id="mvd:AWU67_00945"/>
<dbReference type="RefSeq" id="WP_067225624.1">
    <property type="nucleotide sequence ID" value="NZ_CP014145.1"/>
</dbReference>
<evidence type="ECO:0000313" key="3">
    <source>
        <dbReference type="Proteomes" id="UP000058305"/>
    </source>
</evidence>
<keyword evidence="1" id="KW-1133">Transmembrane helix</keyword>
<dbReference type="EMBL" id="CP014145">
    <property type="protein sequence ID" value="AMB57661.1"/>
    <property type="molecule type" value="Genomic_DNA"/>
</dbReference>
<evidence type="ECO:0000313" key="2">
    <source>
        <dbReference type="EMBL" id="AMB57661.1"/>
    </source>
</evidence>
<gene>
    <name evidence="2" type="ORF">AWU67_00945</name>
</gene>
<keyword evidence="1" id="KW-0812">Transmembrane</keyword>
<reference evidence="3" key="2">
    <citation type="submission" date="2016-01" db="EMBL/GenBank/DDBJ databases">
        <title>First complete genome sequence of a species in the genus Microterricola, an extremophilic cold active enzyme producing strain ERGS5:02 isolated from Sikkim Himalaya.</title>
        <authorList>
            <person name="Kumar R."/>
            <person name="Singh D."/>
            <person name="Swarnkar M.K."/>
        </authorList>
    </citation>
    <scope>NUCLEOTIDE SEQUENCE [LARGE SCALE GENOMIC DNA]</scope>
    <source>
        <strain evidence="3">ERGS5:02</strain>
    </source>
</reference>
<dbReference type="Proteomes" id="UP000058305">
    <property type="component" value="Chromosome"/>
</dbReference>
<sequence>MDKNRIWTIASVLMIAAVLGLGFLLGVQPQLAAIGVANDERAAVEATNALAEGKLAALKKDFESIDELKAELATLVKSVPTGAQAPELVDQLDAMAKQFAVTLTAITVSDAQQYTPVAEVPAAAPPAEGAEGTDAAAVDQPAAATVPPVGAPPVVNALITPGNFAVLQVQVTIKGSYAQVLDYVNGLQTGERLFLVTGLNTTEPGESDGVVEATIEGLVYAALTPDLVPAPAGG</sequence>
<dbReference type="OrthoDB" id="5149329at2"/>
<proteinExistence type="predicted"/>
<dbReference type="GO" id="GO:0043683">
    <property type="term" value="P:type IV pilus assembly"/>
    <property type="evidence" value="ECO:0007669"/>
    <property type="project" value="InterPro"/>
</dbReference>
<keyword evidence="1" id="KW-0472">Membrane</keyword>
<evidence type="ECO:0000256" key="1">
    <source>
        <dbReference type="SAM" id="Phobius"/>
    </source>
</evidence>
<keyword evidence="3" id="KW-1185">Reference proteome</keyword>
<dbReference type="AlphaFoldDB" id="A0A0Y0MC36"/>